<organism evidence="1 2">
    <name type="scientific">Candidatus Methanoperedens nitratireducens</name>
    <dbReference type="NCBI Taxonomy" id="1392998"/>
    <lineage>
        <taxon>Archaea</taxon>
        <taxon>Methanobacteriati</taxon>
        <taxon>Methanobacteriota</taxon>
        <taxon>Stenosarchaea group</taxon>
        <taxon>Methanomicrobia</taxon>
        <taxon>Methanosarcinales</taxon>
        <taxon>ANME-2 cluster</taxon>
        <taxon>Candidatus Methanoperedentaceae</taxon>
        <taxon>Candidatus Methanoperedens</taxon>
    </lineage>
</organism>
<dbReference type="EMBL" id="JMIY01000005">
    <property type="protein sequence ID" value="KCZ71394.1"/>
    <property type="molecule type" value="Genomic_DNA"/>
</dbReference>
<accession>A0A062V6J3</accession>
<evidence type="ECO:0000313" key="1">
    <source>
        <dbReference type="EMBL" id="KCZ71394.1"/>
    </source>
</evidence>
<dbReference type="RefSeq" id="WP_048091315.1">
    <property type="nucleotide sequence ID" value="NZ_JMIY01000005.1"/>
</dbReference>
<reference evidence="1 2" key="1">
    <citation type="journal article" date="2013" name="Nature">
        <title>Anaerobic oxidation of methane coupled to nitrate reduction in a novel archaeal lineage.</title>
        <authorList>
            <person name="Haroon M.F."/>
            <person name="Hu S."/>
            <person name="Shi Y."/>
            <person name="Imelfort M."/>
            <person name="Keller J."/>
            <person name="Hugenholtz P."/>
            <person name="Yuan Z."/>
            <person name="Tyson G.W."/>
        </authorList>
    </citation>
    <scope>NUCLEOTIDE SEQUENCE [LARGE SCALE GENOMIC DNA]</scope>
    <source>
        <strain evidence="1 2">ANME-2d</strain>
    </source>
</reference>
<name>A0A062V6J3_9EURY</name>
<evidence type="ECO:0000313" key="2">
    <source>
        <dbReference type="Proteomes" id="UP000027153"/>
    </source>
</evidence>
<proteinExistence type="predicted"/>
<keyword evidence="2" id="KW-1185">Reference proteome</keyword>
<dbReference type="AlphaFoldDB" id="A0A062V6J3"/>
<dbReference type="OrthoDB" id="359375at2157"/>
<comment type="caution">
    <text evidence="1">The sequence shown here is derived from an EMBL/GenBank/DDBJ whole genome shotgun (WGS) entry which is preliminary data.</text>
</comment>
<sequence length="103" mass="12206">MSVSVKLPSEIHSVYENLFKQKPEEGTIHLVVNELRRRLVEYKLMDKTFREKYKMDFDEFKQKGIVEESGHSFQVEEDYCDWELAIDGIQTISAELKKLAKYT</sequence>
<gene>
    <name evidence="1" type="ORF">ANME2D_02122</name>
</gene>
<protein>
    <submittedName>
        <fullName evidence="1">Uncharacterized protein</fullName>
    </submittedName>
</protein>
<dbReference type="Proteomes" id="UP000027153">
    <property type="component" value="Unassembled WGS sequence"/>
</dbReference>